<protein>
    <recommendedName>
        <fullName evidence="3">Antitoxin</fullName>
    </recommendedName>
</protein>
<dbReference type="PATRIC" id="fig|1434107.4.peg.1993"/>
<dbReference type="InterPro" id="IPR020271">
    <property type="entry name" value="Uncharacterised_MJ1172"/>
</dbReference>
<accession>A0A0E3WWL8</accession>
<dbReference type="EMBL" id="CP009517">
    <property type="protein sequence ID" value="AKB82110.1"/>
    <property type="molecule type" value="Genomic_DNA"/>
</dbReference>
<dbReference type="STRING" id="1434107.MSBR3_1532"/>
<reference evidence="1" key="1">
    <citation type="submission" date="2014-07" db="EMBL/GenBank/DDBJ databases">
        <title>Methanogenic archaea and the global carbon cycle.</title>
        <authorList>
            <person name="Henriksen J.R."/>
            <person name="Luke J."/>
            <person name="Reinhart S."/>
            <person name="Benedict M.N."/>
            <person name="Youngblut N.D."/>
            <person name="Metcalf M.E."/>
            <person name="Whitaker R.J."/>
            <person name="Metcalf W.W."/>
        </authorList>
    </citation>
    <scope>NUCLEOTIDE SEQUENCE [LARGE SCALE GENOMIC DNA]</scope>
    <source>
        <strain evidence="1">3</strain>
    </source>
</reference>
<name>A0A0E3WWL8_METBA</name>
<dbReference type="Proteomes" id="UP000033066">
    <property type="component" value="Chromosome"/>
</dbReference>
<dbReference type="HOGENOM" id="CLU_189630_0_0_2"/>
<evidence type="ECO:0008006" key="3">
    <source>
        <dbReference type="Google" id="ProtNLM"/>
    </source>
</evidence>
<organism evidence="1 2">
    <name type="scientific">Methanosarcina barkeri 3</name>
    <dbReference type="NCBI Taxonomy" id="1434107"/>
    <lineage>
        <taxon>Archaea</taxon>
        <taxon>Methanobacteriati</taxon>
        <taxon>Methanobacteriota</taxon>
        <taxon>Stenosarchaea group</taxon>
        <taxon>Methanomicrobia</taxon>
        <taxon>Methanosarcinales</taxon>
        <taxon>Methanosarcinaceae</taxon>
        <taxon>Methanosarcina</taxon>
    </lineage>
</organism>
<dbReference type="AlphaFoldDB" id="A0A0E3WWL8"/>
<keyword evidence="2" id="KW-1185">Reference proteome</keyword>
<dbReference type="OrthoDB" id="134273at2157"/>
<dbReference type="KEGG" id="mbak:MSBR3_1532"/>
<proteinExistence type="predicted"/>
<evidence type="ECO:0000313" key="1">
    <source>
        <dbReference type="EMBL" id="AKB82110.1"/>
    </source>
</evidence>
<dbReference type="Pfam" id="PF10884">
    <property type="entry name" value="DUF2683"/>
    <property type="match status" value="1"/>
</dbReference>
<gene>
    <name evidence="1" type="ORF">MSBR3_1532</name>
</gene>
<sequence length="79" mass="9245">MVQAIINIDDNTNRILNIIKAKYGLKDKSAAINKMAEEYEEVILEPELKPEYIEKLRRIQKQEVLEVGTVENLRKRYGL</sequence>
<evidence type="ECO:0000313" key="2">
    <source>
        <dbReference type="Proteomes" id="UP000033066"/>
    </source>
</evidence>